<name>A0ABS8RL76_DATST</name>
<comment type="similarity">
    <text evidence="1">Belongs to the plant acyltransferase family.</text>
</comment>
<dbReference type="Gene3D" id="3.30.559.10">
    <property type="entry name" value="Chloramphenicol acetyltransferase-like domain"/>
    <property type="match status" value="1"/>
</dbReference>
<evidence type="ECO:0000256" key="2">
    <source>
        <dbReference type="ARBA" id="ARBA00022679"/>
    </source>
</evidence>
<organism evidence="4 5">
    <name type="scientific">Datura stramonium</name>
    <name type="common">Jimsonweed</name>
    <name type="synonym">Common thornapple</name>
    <dbReference type="NCBI Taxonomy" id="4076"/>
    <lineage>
        <taxon>Eukaryota</taxon>
        <taxon>Viridiplantae</taxon>
        <taxon>Streptophyta</taxon>
        <taxon>Embryophyta</taxon>
        <taxon>Tracheophyta</taxon>
        <taxon>Spermatophyta</taxon>
        <taxon>Magnoliopsida</taxon>
        <taxon>eudicotyledons</taxon>
        <taxon>Gunneridae</taxon>
        <taxon>Pentapetalae</taxon>
        <taxon>asterids</taxon>
        <taxon>lamiids</taxon>
        <taxon>Solanales</taxon>
        <taxon>Solanaceae</taxon>
        <taxon>Solanoideae</taxon>
        <taxon>Datureae</taxon>
        <taxon>Datura</taxon>
    </lineage>
</organism>
<protein>
    <submittedName>
        <fullName evidence="4">Uncharacterized protein</fullName>
    </submittedName>
</protein>
<accession>A0ABS8RL76</accession>
<keyword evidence="5" id="KW-1185">Reference proteome</keyword>
<dbReference type="InterPro" id="IPR023213">
    <property type="entry name" value="CAT-like_dom_sf"/>
</dbReference>
<evidence type="ECO:0000313" key="4">
    <source>
        <dbReference type="EMBL" id="MCD7447537.1"/>
    </source>
</evidence>
<dbReference type="Proteomes" id="UP000823775">
    <property type="component" value="Unassembled WGS sequence"/>
</dbReference>
<proteinExistence type="inferred from homology"/>
<dbReference type="PANTHER" id="PTHR31623:SF21">
    <property type="entry name" value="VINORINE SYNTHASE-LIKE"/>
    <property type="match status" value="1"/>
</dbReference>
<dbReference type="PANTHER" id="PTHR31623">
    <property type="entry name" value="F21J9.9"/>
    <property type="match status" value="1"/>
</dbReference>
<dbReference type="Pfam" id="PF02458">
    <property type="entry name" value="Transferase"/>
    <property type="match status" value="1"/>
</dbReference>
<evidence type="ECO:0000256" key="1">
    <source>
        <dbReference type="ARBA" id="ARBA00009861"/>
    </source>
</evidence>
<gene>
    <name evidence="4" type="ORF">HAX54_031566</name>
</gene>
<keyword evidence="3" id="KW-0012">Acyltransferase</keyword>
<evidence type="ECO:0000256" key="3">
    <source>
        <dbReference type="ARBA" id="ARBA00023315"/>
    </source>
</evidence>
<comment type="caution">
    <text evidence="4">The sequence shown here is derived from an EMBL/GenBank/DDBJ whole genome shotgun (WGS) entry which is preliminary data.</text>
</comment>
<keyword evidence="2" id="KW-0808">Transferase</keyword>
<evidence type="ECO:0000313" key="5">
    <source>
        <dbReference type="Proteomes" id="UP000823775"/>
    </source>
</evidence>
<dbReference type="EMBL" id="JACEIK010000040">
    <property type="protein sequence ID" value="MCD7447537.1"/>
    <property type="molecule type" value="Genomic_DNA"/>
</dbReference>
<reference evidence="4 5" key="1">
    <citation type="journal article" date="2021" name="BMC Genomics">
        <title>Datura genome reveals duplications of psychoactive alkaloid biosynthetic genes and high mutation rate following tissue culture.</title>
        <authorList>
            <person name="Rajewski A."/>
            <person name="Carter-House D."/>
            <person name="Stajich J."/>
            <person name="Litt A."/>
        </authorList>
    </citation>
    <scope>NUCLEOTIDE SEQUENCE [LARGE SCALE GENOMIC DNA]</scope>
    <source>
        <strain evidence="4">AR-01</strain>
    </source>
</reference>
<sequence>MPFLDQFTPCSYIPVILFYNANDVVDQLKSMVAKKSLAEALSYYYPVAGRFKNAHSIECSHEGVVYMEAQANFNLAKFLENPDIPSLNKFLPCKGNCPEPSYQPLLALQTTTFECGGMAISVCMLHKPVWVAHMGDLPAAPVRSKQQFVFLESACREGIELWVASDDEEIKVMEKHPEFLAYANQNPSICTN</sequence>